<name>A0A1B0ZFL2_9MICO</name>
<dbReference type="Proteomes" id="UP000092596">
    <property type="component" value="Chromosome"/>
</dbReference>
<dbReference type="PATRIC" id="fig|1630135.4.peg.180"/>
<keyword evidence="2" id="KW-0812">Transmembrane</keyword>
<evidence type="ECO:0000313" key="3">
    <source>
        <dbReference type="EMBL" id="ANP26736.1"/>
    </source>
</evidence>
<dbReference type="EMBL" id="CP012117">
    <property type="protein sequence ID" value="ANP26736.1"/>
    <property type="molecule type" value="Genomic_DNA"/>
</dbReference>
<dbReference type="STRING" id="1630135.DAD186_01770"/>
<sequence length="308" mass="30754">MSNNEWQPGAASSANRNGNQGYNQPPAYDQGNLQGQYNQPATYPGGGMPPQKKSKTGLWVGIGCGVLLLLALLVGGGVLAYTLLNGNDKKEVPASEVSSAEKDLKSSGGGKGDKGNKNGNGGEDPAPNPAPGGKNIPQPGAGGNNPQPGDGEDNPQPGLGGGNAPQPGGGGDNPQPGQGGGDAPQPGGGGKAASGNLPQQVGSTTLDPSFGDTGIGDAGGTYVAQGMTLVYTASIISDKETQEMLTKYGSGEKKTVGSWTCQSVSDNTQTCFKQNSSGALVYIIGANTGTLSAEDVTAWGDEFISKMG</sequence>
<dbReference type="RefSeq" id="WP_065247113.1">
    <property type="nucleotide sequence ID" value="NZ_CP012117.1"/>
</dbReference>
<evidence type="ECO:0000256" key="1">
    <source>
        <dbReference type="SAM" id="MobiDB-lite"/>
    </source>
</evidence>
<organism evidence="3 4">
    <name type="scientific">Dermabacter vaginalis</name>
    <dbReference type="NCBI Taxonomy" id="1630135"/>
    <lineage>
        <taxon>Bacteria</taxon>
        <taxon>Bacillati</taxon>
        <taxon>Actinomycetota</taxon>
        <taxon>Actinomycetes</taxon>
        <taxon>Micrococcales</taxon>
        <taxon>Dermabacteraceae</taxon>
        <taxon>Dermabacter</taxon>
    </lineage>
</organism>
<evidence type="ECO:0000313" key="4">
    <source>
        <dbReference type="Proteomes" id="UP000092596"/>
    </source>
</evidence>
<gene>
    <name evidence="3" type="ORF">DAD186_01770</name>
</gene>
<feature type="compositionally biased region" description="Basic and acidic residues" evidence="1">
    <location>
        <begin position="91"/>
        <end position="116"/>
    </location>
</feature>
<protein>
    <submittedName>
        <fullName evidence="3">Uncharacterized protein</fullName>
    </submittedName>
</protein>
<keyword evidence="2" id="KW-1133">Transmembrane helix</keyword>
<feature type="compositionally biased region" description="Polar residues" evidence="1">
    <location>
        <begin position="196"/>
        <end position="207"/>
    </location>
</feature>
<reference evidence="3 4" key="1">
    <citation type="submission" date="2015-06" db="EMBL/GenBank/DDBJ databases">
        <title>Investigation of pathophysiology for high-risk pregnancy and development of treatment modality based on it.</title>
        <authorList>
            <person name="Kim B.-C."/>
            <person name="Lim S."/>
        </authorList>
    </citation>
    <scope>NUCLEOTIDE SEQUENCE [LARGE SCALE GENOMIC DNA]</scope>
    <source>
        <strain evidence="3 4">AD1-86</strain>
    </source>
</reference>
<keyword evidence="2" id="KW-0472">Membrane</keyword>
<feature type="compositionally biased region" description="Polar residues" evidence="1">
    <location>
        <begin position="1"/>
        <end position="23"/>
    </location>
</feature>
<feature type="region of interest" description="Disordered" evidence="1">
    <location>
        <begin position="91"/>
        <end position="212"/>
    </location>
</feature>
<feature type="compositionally biased region" description="Polar residues" evidence="1">
    <location>
        <begin position="31"/>
        <end position="41"/>
    </location>
</feature>
<feature type="transmembrane region" description="Helical" evidence="2">
    <location>
        <begin position="58"/>
        <end position="84"/>
    </location>
</feature>
<dbReference type="KEGG" id="dva:DAD186_01770"/>
<feature type="compositionally biased region" description="Gly residues" evidence="1">
    <location>
        <begin position="158"/>
        <end position="192"/>
    </location>
</feature>
<feature type="region of interest" description="Disordered" evidence="1">
    <location>
        <begin position="1"/>
        <end position="52"/>
    </location>
</feature>
<evidence type="ECO:0000256" key="2">
    <source>
        <dbReference type="SAM" id="Phobius"/>
    </source>
</evidence>
<accession>A0A1B0ZFL2</accession>
<dbReference type="AlphaFoldDB" id="A0A1B0ZFL2"/>
<proteinExistence type="predicted"/>